<dbReference type="EMBL" id="CP050177">
    <property type="protein sequence ID" value="QIQ00888.1"/>
    <property type="molecule type" value="Genomic_DNA"/>
</dbReference>
<organism evidence="1 2">
    <name type="scientific">Streptomyces liangshanensis</name>
    <dbReference type="NCBI Taxonomy" id="2717324"/>
    <lineage>
        <taxon>Bacteria</taxon>
        <taxon>Bacillati</taxon>
        <taxon>Actinomycetota</taxon>
        <taxon>Actinomycetes</taxon>
        <taxon>Kitasatosporales</taxon>
        <taxon>Streptomycetaceae</taxon>
        <taxon>Streptomyces</taxon>
    </lineage>
</organism>
<dbReference type="InterPro" id="IPR011989">
    <property type="entry name" value="ARM-like"/>
</dbReference>
<dbReference type="SUPFAM" id="SSF48371">
    <property type="entry name" value="ARM repeat"/>
    <property type="match status" value="1"/>
</dbReference>
<dbReference type="Gene3D" id="1.25.10.10">
    <property type="entry name" value="Leucine-rich Repeat Variant"/>
    <property type="match status" value="2"/>
</dbReference>
<dbReference type="InterPro" id="IPR004155">
    <property type="entry name" value="PBS_lyase_HEAT"/>
</dbReference>
<dbReference type="RefSeq" id="WP_167021938.1">
    <property type="nucleotide sequence ID" value="NZ_CP050177.1"/>
</dbReference>
<accession>A0A6G9GRL1</accession>
<dbReference type="PANTHER" id="PTHR12697:SF38">
    <property type="entry name" value="PBS LYASE HEAT DOMAIN PROTEIN REPEAT-CONTAINING PROTEIN"/>
    <property type="match status" value="1"/>
</dbReference>
<dbReference type="KEGG" id="slia:HA039_13180"/>
<reference evidence="1 2" key="1">
    <citation type="submission" date="2020-03" db="EMBL/GenBank/DDBJ databases">
        <title>A novel species.</title>
        <authorList>
            <person name="Gao J."/>
        </authorList>
    </citation>
    <scope>NUCLEOTIDE SEQUENCE [LARGE SCALE GENOMIC DNA]</scope>
    <source>
        <strain evidence="1 2">QMT-12</strain>
    </source>
</reference>
<dbReference type="InterPro" id="IPR016024">
    <property type="entry name" value="ARM-type_fold"/>
</dbReference>
<keyword evidence="2" id="KW-1185">Reference proteome</keyword>
<proteinExistence type="predicted"/>
<dbReference type="PANTHER" id="PTHR12697">
    <property type="entry name" value="PBS LYASE HEAT-LIKE PROTEIN"/>
    <property type="match status" value="1"/>
</dbReference>
<dbReference type="SMART" id="SM00567">
    <property type="entry name" value="EZ_HEAT"/>
    <property type="match status" value="5"/>
</dbReference>
<protein>
    <submittedName>
        <fullName evidence="1">HEAT repeat domain-containing protein</fullName>
    </submittedName>
</protein>
<evidence type="ECO:0000313" key="1">
    <source>
        <dbReference type="EMBL" id="QIQ00888.1"/>
    </source>
</evidence>
<dbReference type="GO" id="GO:0016491">
    <property type="term" value="F:oxidoreductase activity"/>
    <property type="evidence" value="ECO:0007669"/>
    <property type="project" value="TreeGrafter"/>
</dbReference>
<sequence length="1649" mass="171571">MSASDEVVLDALRRADVGRLAARLDARACPPYTFRRLVGHDDARVRYLGLVLLTERVVADGSSDELALLLPESVAGLPERSPEEMLALAGLYARLGPYLRGRRRPSWRAADHLSVRVRIAWLRAELVNEPGVIRYAPGELLRHALRDVTATDAHRPADLVAELARNEDPLLRAAALRLAREALHAGLLAPATVRGHVLSLAGGGDGDGSEVGDGDGAGRDRGAVVVGALRELAEPWAVLDPVPVVRLTPHLTAEAVAARPGAAEAALTVAARHGHAGLLRQVAGDPDLPPGPRRRAMESLGDLAGRDDIGELTALAARDPLLLGGPLVACLSGLHRRGHFPAATDVPAVIGLALADHSIDAGEVATILFTARQEMLRVVTGVGVGVGVGVGIGVGVGAGVGVGVGDPSWPRRLDLLVALAAQGAGDPGRSVGEAVTRLLPSVVASVSASASASVSAPFLDAIRALRYTPAEDAVIALLPVAPAAVLRALEAIGGERTVAALREGLGLGGGSGGAGPGGEEKAAGAGAADGKAGTIAPYLRSVRDHALELLWHLNDDPTLRAALLARLDPVDLPARIAADLGRPDPAELALLSSHLDPGEPRAALRRLARHGGAGTLPIVSDLLFRVVAELAEAAESGEPVAAESAAAASGAYLWERLAGATPGSTLGQLVVPQDVVDALHALGGRLHGRRKIRPVCLLDAADADEAGHALVATLTLDLLDRPGVTPGEQVILLELLLRAPYSGTRARVHRLLRHGDRHVRKQVIALFARDVVARGEGDGREVGGRDARALSASLIALTAAPDIQTVRQALLALGHARAHWAAGAVAACLDRPNMNVKKTAARVLVRAGAPAAVPKLLFWLGRHDNPGLRDALVEALRAILGEAYGATVVAAAERETDDRARGLLLAGVDGVLTARALPALVGRRSPVAGMLLAMVRSGGVRLVSGVGVGVSFAGVWAEHGLDAPAVVPVPERDLDVAELVAGGWDEVVARRLVGRAELPSVDDLLALRPLLADWLRLAAAAPGVRRRRILTLVSRACPAPWTAGELELWARSLDVLLAGLGEREYEDRGALLAVLDAVAPRLSAVQKLVAAETVRALPTLPGASSLALLRRLGAVLVRADVDRALVAAGRGADPWRAESEVLREAFGGRDALPVAEGAVAEADALERAVWRAGVGVAVRSLGALEEFREWVGLEVGVEAGELLDALIEAFPLAVREVRPVLLDWMTVLRPLDVSDWGVAGAGVSGSARVRVVRADDLDQPRSAALWERLSGMLESDDPERRAAAAGALGRWGEPDAVGAVSAAFLRGRVELPVGGEAAGGLLSPGESVLRAEGVLHDRAARLCARLDPPDLVPLVPLLLDWWEQDPPAVRGAVEQALRRVPVDDLAEALRPRLDGRAWGFLVLLEGRGPLRTPALEATCGLLRAEGRGDLADRLEASFVEGPLRGSDAGERDAEALASLVAGRGDAPWVEGGGSGESGESAELAELVELVRVGASVERVRRGLSRLTEVGAGGLGGFGGAGVEEVLAGLLTHPRPGVRLHAHRASRVLLDRPTYLRLTERLLGDPQPDVVRMAIRVLAFAGWGPAAGALVGLLEHGDSAVRGEAVAGLERLGVGAVRALRYAVGRARPDRRGRYEDALAVVVSSIAGRA</sequence>
<gene>
    <name evidence="1" type="ORF">HA039_13180</name>
</gene>
<name>A0A6G9GRL1_9ACTN</name>
<dbReference type="Proteomes" id="UP000501179">
    <property type="component" value="Chromosome"/>
</dbReference>
<evidence type="ECO:0000313" key="2">
    <source>
        <dbReference type="Proteomes" id="UP000501179"/>
    </source>
</evidence>